<dbReference type="InterPro" id="IPR023186">
    <property type="entry name" value="IUNH"/>
</dbReference>
<evidence type="ECO:0000256" key="1">
    <source>
        <dbReference type="ARBA" id="ARBA00022801"/>
    </source>
</evidence>
<comment type="caution">
    <text evidence="4">The sequence shown here is derived from an EMBL/GenBank/DDBJ whole genome shotgun (WGS) entry which is preliminary data.</text>
</comment>
<dbReference type="InterPro" id="IPR036452">
    <property type="entry name" value="Ribo_hydro-like"/>
</dbReference>
<reference evidence="4 5" key="1">
    <citation type="submission" date="2021-01" db="EMBL/GenBank/DDBJ databases">
        <title>Sequencing the genomes of 1000 actinobacteria strains.</title>
        <authorList>
            <person name="Klenk H.-P."/>
        </authorList>
    </citation>
    <scope>NUCLEOTIDE SEQUENCE [LARGE SCALE GENOMIC DNA]</scope>
    <source>
        <strain evidence="4 5">DSM 13057</strain>
    </source>
</reference>
<dbReference type="Pfam" id="PF01156">
    <property type="entry name" value="IU_nuc_hydro"/>
    <property type="match status" value="1"/>
</dbReference>
<keyword evidence="1 4" id="KW-0378">Hydrolase</keyword>
<evidence type="ECO:0000313" key="4">
    <source>
        <dbReference type="EMBL" id="MBM7472998.1"/>
    </source>
</evidence>
<evidence type="ECO:0000313" key="5">
    <source>
        <dbReference type="Proteomes" id="UP000776164"/>
    </source>
</evidence>
<dbReference type="RefSeq" id="WP_205110125.1">
    <property type="nucleotide sequence ID" value="NZ_BAAAHT010000003.1"/>
</dbReference>
<accession>A0ABS2L7B9</accession>
<dbReference type="PANTHER" id="PTHR12304">
    <property type="entry name" value="INOSINE-URIDINE PREFERRING NUCLEOSIDE HYDROLASE"/>
    <property type="match status" value="1"/>
</dbReference>
<keyword evidence="5" id="KW-1185">Reference proteome</keyword>
<sequence>MSGAEVKRRIVVDTDTGIDDALALLYLAAQPDVEIVAVTSIYGNCVIDDSLRNIAYVLGLVGITDLPVARGAAKPLNAEPHIAHYVHGYDGLGDVVDIDDRPMPTGLVDQTAAELLVELARAQPGELELLTLGPLTNIALALQAEPELLTLFRSITIMGGSGPFPEVGQSDMFDANIQNDADAANLVFSAPATRRVMVGVNITSGVVTDEQDVVALHKSGTPTGVFAAAILETYLDFYRLAWGRRISPVHDGLAAALMVHPEWITASVTGPANITHDGFTTRARIMQTAEGRAVPWAIEPAPDTIAVTGVDTAAFVTAFIHSLIHGSPSHASQGGTTA</sequence>
<feature type="domain" description="Inosine/uridine-preferring nucleoside hydrolase" evidence="3">
    <location>
        <begin position="10"/>
        <end position="316"/>
    </location>
</feature>
<protein>
    <submittedName>
        <fullName evidence="4">Purine nucleosidase</fullName>
        <ecNumber evidence="4">3.2.2.1</ecNumber>
    </submittedName>
</protein>
<organism evidence="4 5">
    <name type="scientific">Subtercola frigoramans</name>
    <dbReference type="NCBI Taxonomy" id="120298"/>
    <lineage>
        <taxon>Bacteria</taxon>
        <taxon>Bacillati</taxon>
        <taxon>Actinomycetota</taxon>
        <taxon>Actinomycetes</taxon>
        <taxon>Micrococcales</taxon>
        <taxon>Microbacteriaceae</taxon>
        <taxon>Subtercola</taxon>
    </lineage>
</organism>
<dbReference type="EMBL" id="JAFBBU010000001">
    <property type="protein sequence ID" value="MBM7472998.1"/>
    <property type="molecule type" value="Genomic_DNA"/>
</dbReference>
<proteinExistence type="predicted"/>
<dbReference type="InterPro" id="IPR001910">
    <property type="entry name" value="Inosine/uridine_hydrolase_dom"/>
</dbReference>
<dbReference type="PANTHER" id="PTHR12304:SF4">
    <property type="entry name" value="URIDINE NUCLEOSIDASE"/>
    <property type="match status" value="1"/>
</dbReference>
<evidence type="ECO:0000259" key="3">
    <source>
        <dbReference type="Pfam" id="PF01156"/>
    </source>
</evidence>
<keyword evidence="2 4" id="KW-0326">Glycosidase</keyword>
<dbReference type="EC" id="3.2.2.1" evidence="4"/>
<evidence type="ECO:0000256" key="2">
    <source>
        <dbReference type="ARBA" id="ARBA00023295"/>
    </source>
</evidence>
<gene>
    <name evidence="4" type="ORF">JOE66_002632</name>
</gene>
<dbReference type="GO" id="GO:0008477">
    <property type="term" value="F:purine nucleosidase activity"/>
    <property type="evidence" value="ECO:0007669"/>
    <property type="project" value="UniProtKB-EC"/>
</dbReference>
<dbReference type="Gene3D" id="3.90.245.10">
    <property type="entry name" value="Ribonucleoside hydrolase-like"/>
    <property type="match status" value="1"/>
</dbReference>
<dbReference type="Proteomes" id="UP000776164">
    <property type="component" value="Unassembled WGS sequence"/>
</dbReference>
<name>A0ABS2L7B9_9MICO</name>
<dbReference type="SUPFAM" id="SSF53590">
    <property type="entry name" value="Nucleoside hydrolase"/>
    <property type="match status" value="1"/>
</dbReference>